<dbReference type="EMBL" id="CP143809">
    <property type="protein sequence ID" value="WVO21549.1"/>
    <property type="molecule type" value="Genomic_DNA"/>
</dbReference>
<evidence type="ECO:0000313" key="2">
    <source>
        <dbReference type="EMBL" id="WVO21549.1"/>
    </source>
</evidence>
<protein>
    <recommendedName>
        <fullName evidence="4">BTB domain-containing protein</fullName>
    </recommendedName>
</protein>
<dbReference type="Proteomes" id="UP001432216">
    <property type="component" value="Chromosome 4"/>
</dbReference>
<organism evidence="2 3">
    <name type="scientific">Cryptococcus decagattii</name>
    <dbReference type="NCBI Taxonomy" id="1859122"/>
    <lineage>
        <taxon>Eukaryota</taxon>
        <taxon>Fungi</taxon>
        <taxon>Dikarya</taxon>
        <taxon>Basidiomycota</taxon>
        <taxon>Agaricomycotina</taxon>
        <taxon>Tremellomycetes</taxon>
        <taxon>Tremellales</taxon>
        <taxon>Cryptococcaceae</taxon>
        <taxon>Cryptococcus</taxon>
        <taxon>Cryptococcus gattii species complex</taxon>
    </lineage>
</organism>
<name>A0ABZ2ASW1_9TREE</name>
<accession>A0ABZ2ASW1</accession>
<evidence type="ECO:0000313" key="3">
    <source>
        <dbReference type="Proteomes" id="UP001432216"/>
    </source>
</evidence>
<reference evidence="2 3" key="1">
    <citation type="submission" date="2024-01" db="EMBL/GenBank/DDBJ databases">
        <title>Comparative genomics of Cryptococcus and Kwoniella reveals pathogenesis evolution and contrasting modes of karyotype evolution via chromosome fusion or intercentromeric recombination.</title>
        <authorList>
            <person name="Coelho M.A."/>
            <person name="David-Palma M."/>
            <person name="Shea T."/>
            <person name="Bowers K."/>
            <person name="McGinley-Smith S."/>
            <person name="Mohammad A.W."/>
            <person name="Gnirke A."/>
            <person name="Yurkov A.M."/>
            <person name="Nowrousian M."/>
            <person name="Sun S."/>
            <person name="Cuomo C.A."/>
            <person name="Heitman J."/>
        </authorList>
    </citation>
    <scope>NUCLEOTIDE SEQUENCE [LARGE SCALE GENOMIC DNA]</scope>
    <source>
        <strain evidence="2 3">7685027</strain>
    </source>
</reference>
<keyword evidence="3" id="KW-1185">Reference proteome</keyword>
<proteinExistence type="predicted"/>
<feature type="compositionally biased region" description="Low complexity" evidence="1">
    <location>
        <begin position="276"/>
        <end position="288"/>
    </location>
</feature>
<evidence type="ECO:0008006" key="4">
    <source>
        <dbReference type="Google" id="ProtNLM"/>
    </source>
</evidence>
<dbReference type="RefSeq" id="XP_064720788.1">
    <property type="nucleotide sequence ID" value="XM_064864716.1"/>
</dbReference>
<feature type="region of interest" description="Disordered" evidence="1">
    <location>
        <begin position="250"/>
        <end position="288"/>
    </location>
</feature>
<dbReference type="GeneID" id="89989631"/>
<evidence type="ECO:0000256" key="1">
    <source>
        <dbReference type="SAM" id="MobiDB-lite"/>
    </source>
</evidence>
<sequence>MGTAAGHYNSWEPPRHKFVTIDPQAEMSDGSKYYHPPTMEDDLASTLKLHDNYSQGDIQLLSADSVLFITYAWRLARVSAVFRDMMEVSRPSVVVDSSFNSSGLSTTNNNDPIEISHTSALLERFLDIISLSGQNMIEVPYEEAAGMFDLCDQFDFDKKIVDKIRRQVVKQGRSNPWELLILGSKLDDKTMGLQALRMMDHDVFIKGKPGHKFWATMEELENGWRPKLFDLVFKDPGEIASAPELFGHDISRSSTIGPQHASRPLPVSYRGSYNPDSCSNSNGSSDTS</sequence>
<gene>
    <name evidence="2" type="ORF">IAS62_002858</name>
</gene>